<gene>
    <name evidence="1" type="ORF">KL86APRO_11999</name>
</gene>
<dbReference type="EMBL" id="FLUO01000001">
    <property type="protein sequence ID" value="SBW05587.1"/>
    <property type="molecule type" value="Genomic_DNA"/>
</dbReference>
<sequence length="297" mass="31107">MSDISSTLRTQEVSERIHAQYARAQGIAVQAPQAVFPEDRVELSSTAQRVVEGGATGDRSSFRQDVLAEGDGALSRMTARLNRLMSVYGVTSSQETISGHRVVDVLQNELKRLVGTVEPPAIDNQVKQELNFIVRQMEIRQDFFDGLDDSGTAASMTIEIGDASLEWGPAGQSGALLAPPATPGTDAAGNAVDLSQVGDGVYHVSASSSGGGASAFDRNAGRLAADAAPARARPDLNQDGARNEADAAVGVVIVHDDQSRQAATGIAQFVADLAVPIAVRGAEATPSRPQAFEDRDV</sequence>
<reference evidence="1" key="1">
    <citation type="submission" date="2016-04" db="EMBL/GenBank/DDBJ databases">
        <authorList>
            <person name="Evans L.H."/>
            <person name="Alamgir A."/>
            <person name="Owens N."/>
            <person name="Weber N.D."/>
            <person name="Virtaneva K."/>
            <person name="Barbian K."/>
            <person name="Babar A."/>
            <person name="Rosenke K."/>
        </authorList>
    </citation>
    <scope>NUCLEOTIDE SEQUENCE</scope>
    <source>
        <strain evidence="1">86</strain>
    </source>
</reference>
<protein>
    <submittedName>
        <fullName evidence="1">Uncharacterized protein</fullName>
    </submittedName>
</protein>
<evidence type="ECO:0000313" key="1">
    <source>
        <dbReference type="EMBL" id="SBW05587.1"/>
    </source>
</evidence>
<dbReference type="AlphaFoldDB" id="A0A212K1N9"/>
<organism evidence="1">
    <name type="scientific">uncultured Alphaproteobacteria bacterium</name>
    <dbReference type="NCBI Taxonomy" id="91750"/>
    <lineage>
        <taxon>Bacteria</taxon>
        <taxon>Pseudomonadati</taxon>
        <taxon>Pseudomonadota</taxon>
        <taxon>Alphaproteobacteria</taxon>
        <taxon>environmental samples</taxon>
    </lineage>
</organism>
<proteinExistence type="predicted"/>
<accession>A0A212K1N9</accession>
<name>A0A212K1N9_9PROT</name>